<dbReference type="OrthoDB" id="1892279at2"/>
<evidence type="ECO:0000259" key="8">
    <source>
        <dbReference type="Pfam" id="PF12704"/>
    </source>
</evidence>
<feature type="transmembrane region" description="Helical" evidence="6">
    <location>
        <begin position="306"/>
        <end position="330"/>
    </location>
</feature>
<feature type="transmembrane region" description="Helical" evidence="6">
    <location>
        <begin position="724"/>
        <end position="748"/>
    </location>
</feature>
<organism evidence="9 10">
    <name type="scientific">Clostridium manihotivorum</name>
    <dbReference type="NCBI Taxonomy" id="2320868"/>
    <lineage>
        <taxon>Bacteria</taxon>
        <taxon>Bacillati</taxon>
        <taxon>Bacillota</taxon>
        <taxon>Clostridia</taxon>
        <taxon>Eubacteriales</taxon>
        <taxon>Clostridiaceae</taxon>
        <taxon>Clostridium</taxon>
    </lineage>
</organism>
<dbReference type="Pfam" id="PF02687">
    <property type="entry name" value="FtsX"/>
    <property type="match status" value="2"/>
</dbReference>
<feature type="transmembrane region" description="Helical" evidence="6">
    <location>
        <begin position="21"/>
        <end position="44"/>
    </location>
</feature>
<evidence type="ECO:0000256" key="5">
    <source>
        <dbReference type="ARBA" id="ARBA00023136"/>
    </source>
</evidence>
<dbReference type="GO" id="GO:0005886">
    <property type="term" value="C:plasma membrane"/>
    <property type="evidence" value="ECO:0007669"/>
    <property type="project" value="UniProtKB-SubCell"/>
</dbReference>
<dbReference type="InterPro" id="IPR003838">
    <property type="entry name" value="ABC3_permease_C"/>
</dbReference>
<dbReference type="InterPro" id="IPR038766">
    <property type="entry name" value="Membrane_comp_ABC_pdt"/>
</dbReference>
<dbReference type="Proteomes" id="UP000286268">
    <property type="component" value="Chromosome"/>
</dbReference>
<dbReference type="Pfam" id="PF12704">
    <property type="entry name" value="MacB_PCD"/>
    <property type="match status" value="1"/>
</dbReference>
<comment type="subcellular location">
    <subcellularLocation>
        <location evidence="1">Cell membrane</location>
        <topology evidence="1">Multi-pass membrane protein</topology>
    </subcellularLocation>
</comment>
<feature type="transmembrane region" description="Helical" evidence="6">
    <location>
        <begin position="350"/>
        <end position="376"/>
    </location>
</feature>
<feature type="transmembrane region" description="Helical" evidence="6">
    <location>
        <begin position="259"/>
        <end position="285"/>
    </location>
</feature>
<dbReference type="EMBL" id="CP025746">
    <property type="protein sequence ID" value="QAA35108.1"/>
    <property type="molecule type" value="Genomic_DNA"/>
</dbReference>
<evidence type="ECO:0000256" key="1">
    <source>
        <dbReference type="ARBA" id="ARBA00004651"/>
    </source>
</evidence>
<feature type="transmembrane region" description="Helical" evidence="6">
    <location>
        <begin position="816"/>
        <end position="837"/>
    </location>
</feature>
<dbReference type="RefSeq" id="WP_128215801.1">
    <property type="nucleotide sequence ID" value="NZ_CP025746.1"/>
</dbReference>
<gene>
    <name evidence="9" type="ORF">C1I91_27625</name>
</gene>
<dbReference type="InterPro" id="IPR025857">
    <property type="entry name" value="MacB_PCD"/>
</dbReference>
<evidence type="ECO:0000256" key="4">
    <source>
        <dbReference type="ARBA" id="ARBA00022989"/>
    </source>
</evidence>
<keyword evidence="3 6" id="KW-0812">Transmembrane</keyword>
<feature type="domain" description="MacB-like periplasmic core" evidence="8">
    <location>
        <begin position="578"/>
        <end position="667"/>
    </location>
</feature>
<feature type="domain" description="ABC3 transporter permease C-terminal" evidence="7">
    <location>
        <begin position="266"/>
        <end position="380"/>
    </location>
</feature>
<feature type="transmembrane region" description="Helical" evidence="6">
    <location>
        <begin position="473"/>
        <end position="498"/>
    </location>
</feature>
<evidence type="ECO:0000313" key="9">
    <source>
        <dbReference type="EMBL" id="QAA35108.1"/>
    </source>
</evidence>
<keyword evidence="4 6" id="KW-1133">Transmembrane helix</keyword>
<keyword evidence="2" id="KW-1003">Cell membrane</keyword>
<protein>
    <submittedName>
        <fullName evidence="9">Uncharacterized protein</fullName>
    </submittedName>
</protein>
<reference evidence="9 10" key="1">
    <citation type="submission" date="2018-01" db="EMBL/GenBank/DDBJ databases">
        <title>Genome Sequencing and Assembly of Anaerobacter polyendosporus strain CT4.</title>
        <authorList>
            <person name="Tachaapaikoon C."/>
            <person name="Sutheeworapong S."/>
            <person name="Jenjaroenpun P."/>
            <person name="Wongsurawat T."/>
            <person name="Nookeaw I."/>
            <person name="Cheawchanlertfa P."/>
            <person name="Kosugi A."/>
            <person name="Cheevadhanarak S."/>
            <person name="Ratanakhanokchai K."/>
        </authorList>
    </citation>
    <scope>NUCLEOTIDE SEQUENCE [LARGE SCALE GENOMIC DNA]</scope>
    <source>
        <strain evidence="9 10">CT4</strain>
    </source>
</reference>
<feature type="transmembrane region" description="Helical" evidence="6">
    <location>
        <begin position="424"/>
        <end position="448"/>
    </location>
</feature>
<sequence length="849" mass="95304">MITAKMLFRTYNLKTWRQNKFQIFLSIFAIAIAVAILISLRSIISFNGQYTISNSRSLNDGDINITLSSNTISADQYKLLDKMKAEGKLYYATTYKMQNNFIHNDMSSEVDVKIIDPDYYSVDERIGRYKDKLASKSILINKTLADKFSLKRGDSIAITLKNFSQEDCEFKIGDIIDTTNMMDENVFGLMIFNKTDIPVYKGFDVKKIATNVNISVNKDYSISDIEGDLKKSFKAGDKFSTSEQLIKSTKDLRDREEKALGLIEMVVTLITGAGIGVTICILTLKRKKDYVLLAIYGMNDKLLKDVILYETFIIAAIGNVIGIALSIMITGVIERSIFRELGVVSIVSSLLLAVFVTFIFTMLQTLTFTIIPIYISKRINLNSILRQETERLKLDENLATLGLIMLIMLVISISIYIGSLDLGGMYTIGLLIVTAIFYTISFGIIGTIKKLKLTKNKTFVLAFRSIERQNIKFSACVTALILTLVLCGTIINLSYYIIPKATTQFTEDNGYNLTLNTSIDESNIAYTEETLNKEKEVVGYAKEIVTNAKLVDRNGKHLQDIVENSRRYPEVKAALLENYNNTKLNAIDVSKNLIKHKPLIGRWLDNKDKNNNYIVLGNNFSSEKFMVGDKISIDIQGKKLDFTIIGIMDKSQFGDDWATYVDIASIKGVTLNETNSKLNYLIKCNSNDEKNLNYSLSKKLKGVVIISEKDKYNSLTALLKQMTYAFICISCISIFSAFCLVANILIMVNFDRIKEFLMLNILGAKIRDIKKISIIESLITGGLAGVIGILSAEALNFIITRYVFDSRYSPSYKIDLAMFGVAILVVLASSLSVISSMELEKHSSLLRVD</sequence>
<evidence type="ECO:0000313" key="10">
    <source>
        <dbReference type="Proteomes" id="UP000286268"/>
    </source>
</evidence>
<evidence type="ECO:0000256" key="3">
    <source>
        <dbReference type="ARBA" id="ARBA00022692"/>
    </source>
</evidence>
<evidence type="ECO:0000256" key="2">
    <source>
        <dbReference type="ARBA" id="ARBA00022475"/>
    </source>
</evidence>
<evidence type="ECO:0000259" key="7">
    <source>
        <dbReference type="Pfam" id="PF02687"/>
    </source>
</evidence>
<dbReference type="PANTHER" id="PTHR30287">
    <property type="entry name" value="MEMBRANE COMPONENT OF PREDICTED ABC SUPERFAMILY METABOLITE UPTAKE TRANSPORTER"/>
    <property type="match status" value="1"/>
</dbReference>
<evidence type="ECO:0000256" key="6">
    <source>
        <dbReference type="SAM" id="Phobius"/>
    </source>
</evidence>
<dbReference type="PANTHER" id="PTHR30287:SF2">
    <property type="entry name" value="BLL1001 PROTEIN"/>
    <property type="match status" value="1"/>
</dbReference>
<feature type="domain" description="ABC3 transporter permease C-terminal" evidence="7">
    <location>
        <begin position="728"/>
        <end position="834"/>
    </location>
</feature>
<feature type="transmembrane region" description="Helical" evidence="6">
    <location>
        <begin position="777"/>
        <end position="804"/>
    </location>
</feature>
<dbReference type="AlphaFoldDB" id="A0A3R5QY99"/>
<feature type="transmembrane region" description="Helical" evidence="6">
    <location>
        <begin position="397"/>
        <end position="418"/>
    </location>
</feature>
<keyword evidence="5 6" id="KW-0472">Membrane</keyword>
<dbReference type="KEGG" id="cmah:C1I91_27625"/>
<accession>A0A3R5QY99</accession>
<proteinExistence type="predicted"/>
<name>A0A3R5QY99_9CLOT</name>
<keyword evidence="10" id="KW-1185">Reference proteome</keyword>